<evidence type="ECO:0000256" key="3">
    <source>
        <dbReference type="ARBA" id="ARBA00023125"/>
    </source>
</evidence>
<reference evidence="7 8" key="1">
    <citation type="submission" date="2022-04" db="EMBL/GenBank/DDBJ databases">
        <title>Complete genome of Methanothermobacter tenebrarum strain RMAS.</title>
        <authorList>
            <person name="Nakamura K."/>
            <person name="Oshima K."/>
            <person name="Hattori M."/>
            <person name="Kamagata Y."/>
            <person name="Takamizawa K."/>
        </authorList>
    </citation>
    <scope>NUCLEOTIDE SEQUENCE [LARGE SCALE GENOMIC DNA]</scope>
    <source>
        <strain evidence="7 8">RMAS</strain>
    </source>
</reference>
<keyword evidence="8" id="KW-1185">Reference proteome</keyword>
<dbReference type="SMART" id="SM00278">
    <property type="entry name" value="HhH1"/>
    <property type="match status" value="2"/>
</dbReference>
<dbReference type="PANTHER" id="PTHR11361">
    <property type="entry name" value="DNA MISMATCH REPAIR PROTEIN MUTS FAMILY MEMBER"/>
    <property type="match status" value="1"/>
</dbReference>
<dbReference type="InterPro" id="IPR000432">
    <property type="entry name" value="DNA_mismatch_repair_MutS_C"/>
</dbReference>
<dbReference type="EMBL" id="AP025698">
    <property type="protein sequence ID" value="BDH79843.1"/>
    <property type="molecule type" value="Genomic_DNA"/>
</dbReference>
<dbReference type="SUPFAM" id="SSF47781">
    <property type="entry name" value="RuvA domain 2-like"/>
    <property type="match status" value="1"/>
</dbReference>
<comment type="similarity">
    <text evidence="4">Belongs to the DNA mismatch repair MutS family. Archaeal Muts2 subfamily.</text>
</comment>
<comment type="function">
    <text evidence="4">Has ATPase and non-specific DNA-binding activities.</text>
</comment>
<dbReference type="GeneID" id="71965752"/>
<feature type="domain" description="Helix-hairpin-helix DNA-binding motif class 1" evidence="5">
    <location>
        <begin position="47"/>
        <end position="66"/>
    </location>
</feature>
<dbReference type="InterPro" id="IPR027417">
    <property type="entry name" value="P-loop_NTPase"/>
</dbReference>
<evidence type="ECO:0000256" key="1">
    <source>
        <dbReference type="ARBA" id="ARBA00022741"/>
    </source>
</evidence>
<name>A0ABM7YCH4_9EURY</name>
<keyword evidence="2 4" id="KW-0067">ATP-binding</keyword>
<dbReference type="InterPro" id="IPR003583">
    <property type="entry name" value="Hlx-hairpin-Hlx_DNA-bd_motif"/>
</dbReference>
<evidence type="ECO:0000313" key="8">
    <source>
        <dbReference type="Proteomes" id="UP000831817"/>
    </source>
</evidence>
<dbReference type="RefSeq" id="WP_248564160.1">
    <property type="nucleotide sequence ID" value="NZ_AP025698.1"/>
</dbReference>
<feature type="binding site" evidence="4">
    <location>
        <begin position="463"/>
        <end position="470"/>
    </location>
    <ligand>
        <name>ATP</name>
        <dbReference type="ChEBI" id="CHEBI:30616"/>
    </ligand>
</feature>
<evidence type="ECO:0000313" key="7">
    <source>
        <dbReference type="EMBL" id="BDH79843.1"/>
    </source>
</evidence>
<dbReference type="Gene3D" id="3.40.50.300">
    <property type="entry name" value="P-loop containing nucleotide triphosphate hydrolases"/>
    <property type="match status" value="1"/>
</dbReference>
<dbReference type="InterPro" id="IPR012401">
    <property type="entry name" value="DNA-bd_MutS2_arc"/>
</dbReference>
<dbReference type="Gene3D" id="1.10.150.20">
    <property type="entry name" value="5' to 3' exonuclease, C-terminal subdomain"/>
    <property type="match status" value="1"/>
</dbReference>
<organism evidence="7 8">
    <name type="scientific">Methanothermobacter tenebrarum</name>
    <dbReference type="NCBI Taxonomy" id="680118"/>
    <lineage>
        <taxon>Archaea</taxon>
        <taxon>Methanobacteriati</taxon>
        <taxon>Methanobacteriota</taxon>
        <taxon>Methanomada group</taxon>
        <taxon>Methanobacteria</taxon>
        <taxon>Methanobacteriales</taxon>
        <taxon>Methanobacteriaceae</taxon>
        <taxon>Methanothermobacter</taxon>
    </lineage>
</organism>
<feature type="domain" description="Helix-hairpin-helix DNA-binding motif class 1" evidence="5">
    <location>
        <begin position="11"/>
        <end position="30"/>
    </location>
</feature>
<dbReference type="InterPro" id="IPR045076">
    <property type="entry name" value="MutS"/>
</dbReference>
<sequence length="643" mass="74303">MAMSNTIFGREDLKKIKGIGDKLADKILGELGGEEELTRLVENREVDRLARVDGISQGKAIEVINNLLGDPIPQFLKGEGARRLYEDIINRILPYANTQYSRNRILLLHPRKDPKWIKEHIQMVMDSKETIQRLPIEKIRRLLKNIKTPDEPKPKFNQGVAILTEDEEEYERLIEMGLNRYHPILINPNPIELREYELIIYVYSEGLFEVEGAHNIIMVHAGAEKHQIVPETILDYFKENRKLLRSLLALGRLLGWETVLDEVMNILGELEESETTQDINKIVNTTKSEADEKLEKLIKRIDLKGDEILRLLDEGTTNKIDRIFEKVMREAKEKLKEETGIDFNPYIKSYPLKIDEKELKRAEEMKFSEEIIKTFEKRVEAAEKLSKLKPRLEEEIKEILEFDYKLALGCFAAKYKLEKPQITDKIKLKGALHLNLIPKEDKENIQRIDYQLDNQENISLLTGANSGGKTTLIETIAQIIILAQMGLPVPVKEAQIKIFDEIHLYSKEKTLDAGEFESFLRRFTNTIISKKQKLILLDEIEAITELEAAVKILSTFIELIKNSESYAVIVTHMAREITEEVNVRIDGIEAKGLDENYNLIVNRTPKMNYLAKSTPELIVKMLYQKSNGKTKKIYAKILEKFKK</sequence>
<dbReference type="InterPro" id="IPR010994">
    <property type="entry name" value="RuvA_2-like"/>
</dbReference>
<proteinExistence type="inferred from homology"/>
<evidence type="ECO:0000256" key="4">
    <source>
        <dbReference type="HAMAP-Rule" id="MF_00971"/>
    </source>
</evidence>
<evidence type="ECO:0000259" key="5">
    <source>
        <dbReference type="SMART" id="SM00278"/>
    </source>
</evidence>
<accession>A0ABM7YCH4</accession>
<keyword evidence="4" id="KW-0378">Hydrolase</keyword>
<keyword evidence="1 4" id="KW-0547">Nucleotide-binding</keyword>
<evidence type="ECO:0000259" key="6">
    <source>
        <dbReference type="SMART" id="SM00534"/>
    </source>
</evidence>
<dbReference type="HAMAP" id="MF_00971">
    <property type="entry name" value="MutS2_archaea"/>
    <property type="match status" value="1"/>
</dbReference>
<keyword evidence="3 4" id="KW-0238">DNA-binding</keyword>
<gene>
    <name evidence="4" type="primary">mutS2</name>
    <name evidence="7" type="ORF">MTTB_12220</name>
</gene>
<comment type="cofactor">
    <cofactor evidence="4">
        <name>a divalent metal cation</name>
        <dbReference type="ChEBI" id="CHEBI:60240"/>
    </cofactor>
</comment>
<dbReference type="Pfam" id="PF00488">
    <property type="entry name" value="MutS_V"/>
    <property type="match status" value="1"/>
</dbReference>
<dbReference type="SUPFAM" id="SSF52540">
    <property type="entry name" value="P-loop containing nucleoside triphosphate hydrolases"/>
    <property type="match status" value="1"/>
</dbReference>
<dbReference type="PIRSF" id="PIRSF029254">
    <property type="entry name" value="MutS_C_archaeal"/>
    <property type="match status" value="1"/>
</dbReference>
<protein>
    <recommendedName>
        <fullName evidence="4">DNA-binding protein MutS2</fullName>
    </recommendedName>
</protein>
<feature type="domain" description="DNA mismatch repair proteins mutS family" evidence="6">
    <location>
        <begin position="456"/>
        <end position="642"/>
    </location>
</feature>
<evidence type="ECO:0000256" key="2">
    <source>
        <dbReference type="ARBA" id="ARBA00022840"/>
    </source>
</evidence>
<dbReference type="PANTHER" id="PTHR11361:SF125">
    <property type="entry name" value="DNA-BINDING PROTEIN MUTS2"/>
    <property type="match status" value="1"/>
</dbReference>
<dbReference type="Proteomes" id="UP000831817">
    <property type="component" value="Chromosome"/>
</dbReference>
<dbReference type="SMART" id="SM00534">
    <property type="entry name" value="MUTSac"/>
    <property type="match status" value="1"/>
</dbReference>